<dbReference type="PANTHER" id="PTHR46401:SF2">
    <property type="entry name" value="GLYCOSYLTRANSFERASE WBBK-RELATED"/>
    <property type="match status" value="1"/>
</dbReference>
<evidence type="ECO:0000259" key="3">
    <source>
        <dbReference type="Pfam" id="PF13579"/>
    </source>
</evidence>
<dbReference type="EMBL" id="DSTK01000040">
    <property type="protein sequence ID" value="HFK98578.1"/>
    <property type="molecule type" value="Genomic_DNA"/>
</dbReference>
<dbReference type="AlphaFoldDB" id="A0A832A335"/>
<comment type="caution">
    <text evidence="4">The sequence shown here is derived from an EMBL/GenBank/DDBJ whole genome shotgun (WGS) entry which is preliminary data.</text>
</comment>
<gene>
    <name evidence="4" type="ORF">ENS06_14790</name>
</gene>
<dbReference type="Gene3D" id="3.40.50.2000">
    <property type="entry name" value="Glycogen Phosphorylase B"/>
    <property type="match status" value="2"/>
</dbReference>
<dbReference type="InterPro" id="IPR001296">
    <property type="entry name" value="Glyco_trans_1"/>
</dbReference>
<accession>A0A832A335</accession>
<evidence type="ECO:0000313" key="4">
    <source>
        <dbReference type="EMBL" id="HFK98578.1"/>
    </source>
</evidence>
<name>A0A832A335_9BACT</name>
<evidence type="ECO:0000259" key="2">
    <source>
        <dbReference type="Pfam" id="PF00534"/>
    </source>
</evidence>
<dbReference type="SUPFAM" id="SSF53756">
    <property type="entry name" value="UDP-Glycosyltransferase/glycogen phosphorylase"/>
    <property type="match status" value="1"/>
</dbReference>
<dbReference type="CDD" id="cd03809">
    <property type="entry name" value="GT4_MtfB-like"/>
    <property type="match status" value="1"/>
</dbReference>
<keyword evidence="1 4" id="KW-0808">Transferase</keyword>
<proteinExistence type="predicted"/>
<organism evidence="4">
    <name type="scientific">Desulfacinum infernum</name>
    <dbReference type="NCBI Taxonomy" id="35837"/>
    <lineage>
        <taxon>Bacteria</taxon>
        <taxon>Pseudomonadati</taxon>
        <taxon>Thermodesulfobacteriota</taxon>
        <taxon>Syntrophobacteria</taxon>
        <taxon>Syntrophobacterales</taxon>
        <taxon>Syntrophobacteraceae</taxon>
        <taxon>Desulfacinum</taxon>
    </lineage>
</organism>
<dbReference type="GO" id="GO:0016757">
    <property type="term" value="F:glycosyltransferase activity"/>
    <property type="evidence" value="ECO:0007669"/>
    <property type="project" value="InterPro"/>
</dbReference>
<feature type="domain" description="Glycosyltransferase subfamily 4-like N-terminal" evidence="3">
    <location>
        <begin position="15"/>
        <end position="183"/>
    </location>
</feature>
<reference evidence="4" key="1">
    <citation type="journal article" date="2020" name="mSystems">
        <title>Genome- and Community-Level Interaction Insights into Carbon Utilization and Element Cycling Functions of Hydrothermarchaeota in Hydrothermal Sediment.</title>
        <authorList>
            <person name="Zhou Z."/>
            <person name="Liu Y."/>
            <person name="Xu W."/>
            <person name="Pan J."/>
            <person name="Luo Z.H."/>
            <person name="Li M."/>
        </authorList>
    </citation>
    <scope>NUCLEOTIDE SEQUENCE [LARGE SCALE GENOMIC DNA]</scope>
    <source>
        <strain evidence="4">SpSt-456</strain>
    </source>
</reference>
<evidence type="ECO:0000256" key="1">
    <source>
        <dbReference type="ARBA" id="ARBA00022679"/>
    </source>
</evidence>
<sequence>MEILVDAVPLTGLQTGIGRYVRNLYRALEQSPELSARCRIHYFDGRVLRRHPPAAANPARWTALTDALWKLPDPAVVTLRAMHWLNYERRLRRVCRSGRYDIYHETSFFPAAQTTVPTVFNIFDFSLERYAHTHPRERVWFHRLFFRRRLAYADHILTLSRFVLEEVRSRLALTEDQVSAVPLAPDPVFRPVPPQEVDRVRRRFGLDGPYLLFVGSLEPRKNLRGVLKAWRRMERPTALVLTGWQAWGDKKWLQAPENGSQGSADRNHPHPVLTGYVDDATLAALYTGATALVYPSLYEGFGLPIVEAMACGCPVVCSRTSSMPEVAGDAALLVDPRNADELAAALDRVVGDEAVRRELVQRGLERACHFTWKKTAQATLHVFRRTAERGPCRLLSSRIS</sequence>
<dbReference type="PANTHER" id="PTHR46401">
    <property type="entry name" value="GLYCOSYLTRANSFERASE WBBK-RELATED"/>
    <property type="match status" value="1"/>
</dbReference>
<dbReference type="InterPro" id="IPR028098">
    <property type="entry name" value="Glyco_trans_4-like_N"/>
</dbReference>
<dbReference type="GO" id="GO:0009103">
    <property type="term" value="P:lipopolysaccharide biosynthetic process"/>
    <property type="evidence" value="ECO:0007669"/>
    <property type="project" value="TreeGrafter"/>
</dbReference>
<feature type="domain" description="Glycosyl transferase family 1" evidence="2">
    <location>
        <begin position="198"/>
        <end position="363"/>
    </location>
</feature>
<dbReference type="FunFam" id="3.40.50.2000:FF:000119">
    <property type="entry name" value="Glycosyl transferase group 1"/>
    <property type="match status" value="1"/>
</dbReference>
<protein>
    <submittedName>
        <fullName evidence="4">Glycosyltransferase family 1 protein</fullName>
    </submittedName>
</protein>
<dbReference type="Pfam" id="PF13579">
    <property type="entry name" value="Glyco_trans_4_4"/>
    <property type="match status" value="1"/>
</dbReference>
<dbReference type="Pfam" id="PF00534">
    <property type="entry name" value="Glycos_transf_1"/>
    <property type="match status" value="1"/>
</dbReference>